<proteinExistence type="predicted"/>
<evidence type="ECO:0000313" key="2">
    <source>
        <dbReference type="Proteomes" id="UP001055072"/>
    </source>
</evidence>
<keyword evidence="2" id="KW-1185">Reference proteome</keyword>
<evidence type="ECO:0000313" key="1">
    <source>
        <dbReference type="EMBL" id="KAI0088861.1"/>
    </source>
</evidence>
<name>A0ACB8U3T2_9APHY</name>
<reference evidence="1" key="1">
    <citation type="journal article" date="2021" name="Environ. Microbiol.">
        <title>Gene family expansions and transcriptome signatures uncover fungal adaptations to wood decay.</title>
        <authorList>
            <person name="Hage H."/>
            <person name="Miyauchi S."/>
            <person name="Viragh M."/>
            <person name="Drula E."/>
            <person name="Min B."/>
            <person name="Chaduli D."/>
            <person name="Navarro D."/>
            <person name="Favel A."/>
            <person name="Norest M."/>
            <person name="Lesage-Meessen L."/>
            <person name="Balint B."/>
            <person name="Merenyi Z."/>
            <person name="de Eugenio L."/>
            <person name="Morin E."/>
            <person name="Martinez A.T."/>
            <person name="Baldrian P."/>
            <person name="Stursova M."/>
            <person name="Martinez M.J."/>
            <person name="Novotny C."/>
            <person name="Magnuson J.K."/>
            <person name="Spatafora J.W."/>
            <person name="Maurice S."/>
            <person name="Pangilinan J."/>
            <person name="Andreopoulos W."/>
            <person name="LaButti K."/>
            <person name="Hundley H."/>
            <person name="Na H."/>
            <person name="Kuo A."/>
            <person name="Barry K."/>
            <person name="Lipzen A."/>
            <person name="Henrissat B."/>
            <person name="Riley R."/>
            <person name="Ahrendt S."/>
            <person name="Nagy L.G."/>
            <person name="Grigoriev I.V."/>
            <person name="Martin F."/>
            <person name="Rosso M.N."/>
        </authorList>
    </citation>
    <scope>NUCLEOTIDE SEQUENCE</scope>
    <source>
        <strain evidence="1">CBS 384.51</strain>
    </source>
</reference>
<organism evidence="1 2">
    <name type="scientific">Irpex rosettiformis</name>
    <dbReference type="NCBI Taxonomy" id="378272"/>
    <lineage>
        <taxon>Eukaryota</taxon>
        <taxon>Fungi</taxon>
        <taxon>Dikarya</taxon>
        <taxon>Basidiomycota</taxon>
        <taxon>Agaricomycotina</taxon>
        <taxon>Agaricomycetes</taxon>
        <taxon>Polyporales</taxon>
        <taxon>Irpicaceae</taxon>
        <taxon>Irpex</taxon>
    </lineage>
</organism>
<sequence length="465" mass="52447">MSAFLTLPIELLSGVLEHVIRPSQLATLCLVNNAFYSFSAPVLYRRAFIYSWHKDGKLKVVKLFRTLSEHPELAKYVEQLSVKDFPRAIATTEREGIMSLCLRGLQNCINLQAFCWTRDGSLSNSILEALCSLPHLRDLEINGHSDGYYDHRTLLQFTRLRKVTLILPGIKIVNLLPTWAARVSQNLRQLTLVCQSTTLINDKVLEALSVHLTSIEFIYLIGCPKVTHKGLWSIISANEGRLLGLGMEVLSLSFDLSRLAELCQQTKALRSLQSINIHIDVKSASHQWQQHIVDLLASSPLQTFHLTLLAGEPAVDLSDTFCAMIVNSHSNTLRKFSVDRMRLSMDALKDICNRCTSLERLFVVMQHEDLDALGVSLSLAQNLRAFHATRSLGLESEEALVVPEPKILALVRKCSWKLSQIGFYTRVKQVDRVAIRDDDGNIRVEPRLVPYESPEIPEPFLVVRT</sequence>
<dbReference type="EMBL" id="MU274912">
    <property type="protein sequence ID" value="KAI0088861.1"/>
    <property type="molecule type" value="Genomic_DNA"/>
</dbReference>
<comment type="caution">
    <text evidence="1">The sequence shown here is derived from an EMBL/GenBank/DDBJ whole genome shotgun (WGS) entry which is preliminary data.</text>
</comment>
<protein>
    <submittedName>
        <fullName evidence="1">Uncharacterized protein</fullName>
    </submittedName>
</protein>
<gene>
    <name evidence="1" type="ORF">BDY19DRAFT_946407</name>
</gene>
<dbReference type="Proteomes" id="UP001055072">
    <property type="component" value="Unassembled WGS sequence"/>
</dbReference>
<accession>A0ACB8U3T2</accession>